<evidence type="ECO:0000256" key="8">
    <source>
        <dbReference type="RuleBase" id="RU363041"/>
    </source>
</evidence>
<dbReference type="KEGG" id="bko:CKF48_11410"/>
<keyword evidence="3" id="KW-0813">Transport</keyword>
<comment type="similarity">
    <text evidence="2 8">Belongs to the 4-toluene sulfonate uptake permease (TSUP) (TC 2.A.102) family.</text>
</comment>
<protein>
    <recommendedName>
        <fullName evidence="8">Probable membrane transporter protein</fullName>
    </recommendedName>
</protein>
<keyword evidence="6 8" id="KW-1133">Transmembrane helix</keyword>
<organism evidence="9 10">
    <name type="scientific">Cytobacillus kochii</name>
    <dbReference type="NCBI Taxonomy" id="859143"/>
    <lineage>
        <taxon>Bacteria</taxon>
        <taxon>Bacillati</taxon>
        <taxon>Bacillota</taxon>
        <taxon>Bacilli</taxon>
        <taxon>Bacillales</taxon>
        <taxon>Bacillaceae</taxon>
        <taxon>Cytobacillus</taxon>
    </lineage>
</organism>
<dbReference type="OrthoDB" id="7843147at2"/>
<dbReference type="PANTHER" id="PTHR30269">
    <property type="entry name" value="TRANSMEMBRANE PROTEIN YFCA"/>
    <property type="match status" value="1"/>
</dbReference>
<keyword evidence="10" id="KW-1185">Reference proteome</keyword>
<feature type="transmembrane region" description="Helical" evidence="8">
    <location>
        <begin position="33"/>
        <end position="51"/>
    </location>
</feature>
<evidence type="ECO:0000313" key="9">
    <source>
        <dbReference type="EMBL" id="ASV70009.1"/>
    </source>
</evidence>
<dbReference type="PANTHER" id="PTHR30269:SF37">
    <property type="entry name" value="MEMBRANE TRANSPORTER PROTEIN"/>
    <property type="match status" value="1"/>
</dbReference>
<dbReference type="Proteomes" id="UP000215137">
    <property type="component" value="Chromosome"/>
</dbReference>
<gene>
    <name evidence="9" type="ORF">CKF48_11410</name>
</gene>
<accession>A0A248TPG4</accession>
<evidence type="ECO:0000256" key="7">
    <source>
        <dbReference type="ARBA" id="ARBA00023136"/>
    </source>
</evidence>
<feature type="transmembrane region" description="Helical" evidence="8">
    <location>
        <begin position="154"/>
        <end position="172"/>
    </location>
</feature>
<comment type="subcellular location">
    <subcellularLocation>
        <location evidence="1 8">Cell membrane</location>
        <topology evidence="1 8">Multi-pass membrane protein</topology>
    </subcellularLocation>
</comment>
<evidence type="ECO:0000256" key="5">
    <source>
        <dbReference type="ARBA" id="ARBA00022692"/>
    </source>
</evidence>
<sequence length="230" mass="25321">MLVASILQASTGYGFSILATPFLLLFFEPMEAIQINLILSLFISIVMIGKVKVDVDQKVLKRLIIGSIFGLPIGMVIFLWLPLNWLKLGIGILILVLTVLMIAQLKMKQTRNRDYGAGGLSGTLTTSIGMPGPPLLLYFSGTKTNMEILRGTTIAFYLYIYVISLAIQMVVAGTTQTVWLASLVGAPVVLIGIFLGQLLFKVMSQKFFSIISYFILLFTGLYLCINQLIL</sequence>
<keyword evidence="7 8" id="KW-0472">Membrane</keyword>
<evidence type="ECO:0000256" key="1">
    <source>
        <dbReference type="ARBA" id="ARBA00004651"/>
    </source>
</evidence>
<feature type="transmembrane region" description="Helical" evidence="8">
    <location>
        <begin position="178"/>
        <end position="200"/>
    </location>
</feature>
<dbReference type="GO" id="GO:0005886">
    <property type="term" value="C:plasma membrane"/>
    <property type="evidence" value="ECO:0007669"/>
    <property type="project" value="UniProtKB-SubCell"/>
</dbReference>
<keyword evidence="4 8" id="KW-1003">Cell membrane</keyword>
<feature type="transmembrane region" description="Helical" evidence="8">
    <location>
        <begin position="207"/>
        <end position="229"/>
    </location>
</feature>
<evidence type="ECO:0000313" key="10">
    <source>
        <dbReference type="Proteomes" id="UP000215137"/>
    </source>
</evidence>
<feature type="transmembrane region" description="Helical" evidence="8">
    <location>
        <begin position="63"/>
        <end position="82"/>
    </location>
</feature>
<reference evidence="9 10" key="1">
    <citation type="submission" date="2017-08" db="EMBL/GenBank/DDBJ databases">
        <title>Complete Genome Sequence of Bacillus kochii Oregon-R-modENCODE STRAIN BDGP4, isolated from Drosophila melanogaster gut.</title>
        <authorList>
            <person name="Wan K.H."/>
            <person name="Yu C."/>
            <person name="Park S."/>
            <person name="Hammonds A.S."/>
            <person name="Booth B.W."/>
            <person name="Celniker S.E."/>
        </authorList>
    </citation>
    <scope>NUCLEOTIDE SEQUENCE [LARGE SCALE GENOMIC DNA]</scope>
    <source>
        <strain evidence="9 10">BDGP4</strain>
    </source>
</reference>
<evidence type="ECO:0000256" key="6">
    <source>
        <dbReference type="ARBA" id="ARBA00022989"/>
    </source>
</evidence>
<dbReference type="EMBL" id="CP022983">
    <property type="protein sequence ID" value="ASV70009.1"/>
    <property type="molecule type" value="Genomic_DNA"/>
</dbReference>
<evidence type="ECO:0000256" key="2">
    <source>
        <dbReference type="ARBA" id="ARBA00009142"/>
    </source>
</evidence>
<proteinExistence type="inferred from homology"/>
<dbReference type="AlphaFoldDB" id="A0A248TPG4"/>
<feature type="transmembrane region" description="Helical" evidence="8">
    <location>
        <begin position="88"/>
        <end position="105"/>
    </location>
</feature>
<evidence type="ECO:0000256" key="3">
    <source>
        <dbReference type="ARBA" id="ARBA00022448"/>
    </source>
</evidence>
<dbReference type="InterPro" id="IPR052017">
    <property type="entry name" value="TSUP"/>
</dbReference>
<keyword evidence="5 8" id="KW-0812">Transmembrane</keyword>
<name>A0A248TPG4_9BACI</name>
<dbReference type="InterPro" id="IPR002781">
    <property type="entry name" value="TM_pro_TauE-like"/>
</dbReference>
<dbReference type="Pfam" id="PF01925">
    <property type="entry name" value="TauE"/>
    <property type="match status" value="1"/>
</dbReference>
<feature type="transmembrane region" description="Helical" evidence="8">
    <location>
        <begin position="7"/>
        <end position="27"/>
    </location>
</feature>
<evidence type="ECO:0000256" key="4">
    <source>
        <dbReference type="ARBA" id="ARBA00022475"/>
    </source>
</evidence>